<dbReference type="PANTHER" id="PTHR43528">
    <property type="entry name" value="ALPHA-KETOGLUTARATE PERMEASE"/>
    <property type="match status" value="1"/>
</dbReference>
<evidence type="ECO:0000256" key="6">
    <source>
        <dbReference type="ARBA" id="ARBA00022989"/>
    </source>
</evidence>
<dbReference type="PANTHER" id="PTHR43528:SF1">
    <property type="entry name" value="ALPHA-KETOGLUTARATE PERMEASE"/>
    <property type="match status" value="1"/>
</dbReference>
<feature type="transmembrane region" description="Helical" evidence="8">
    <location>
        <begin position="20"/>
        <end position="37"/>
    </location>
</feature>
<dbReference type="SUPFAM" id="SSF103473">
    <property type="entry name" value="MFS general substrate transporter"/>
    <property type="match status" value="1"/>
</dbReference>
<evidence type="ECO:0000256" key="3">
    <source>
        <dbReference type="ARBA" id="ARBA00022475"/>
    </source>
</evidence>
<keyword evidence="6 8" id="KW-1133">Transmembrane helix</keyword>
<dbReference type="EMBL" id="CP021781">
    <property type="protein sequence ID" value="AXA33362.1"/>
    <property type="molecule type" value="Genomic_DNA"/>
</dbReference>
<dbReference type="EMBL" id="CP043424">
    <property type="protein sequence ID" value="QIW11589.1"/>
    <property type="molecule type" value="Genomic_DNA"/>
</dbReference>
<sequence length="424" mass="46823">MFKQIKTTFKHSFGNIIEWYDFSLYGYFATIISIQFFPNSSPFIALIATFGAFAAGFIARPIGSIFFGRLGDRLGRHYAMNLAIIMMAVPTVIMAFLPGYNQIGIWAPVLLVMVRIFQGLSAGGQFGNLMTITAEEDNQTHTGFNLAVAYSTSVVGFLLASGVSFLTINLLPESLQYYAWRVPFALGFLLLLLHLFFREGDKIQEEIKEDENSNLEIKPMQDLLKHYSWRLSLVVVLSTTAMILYYLDVTYMVTYMEEELGLSLSTALAINTISIVAMCIVMPIFGYLSDIYGRKLTHIIGYLLLLIFTVPMVTLMQLQGVFIVASMVISMAVLTAIIQGVSTPYYTEIFPPRVRATGCSIGFGFGASLSGFAPMIATIIMGYTSATVGLCILLITVGIIGLIIAIIIPNAQVETRRLNSLTND</sequence>
<evidence type="ECO:0000256" key="2">
    <source>
        <dbReference type="ARBA" id="ARBA00022448"/>
    </source>
</evidence>
<dbReference type="Proteomes" id="UP000681131">
    <property type="component" value="Chromosome"/>
</dbReference>
<evidence type="ECO:0000313" key="12">
    <source>
        <dbReference type="Proteomes" id="UP000251120"/>
    </source>
</evidence>
<evidence type="ECO:0000256" key="4">
    <source>
        <dbReference type="ARBA" id="ARBA00022692"/>
    </source>
</evidence>
<dbReference type="InterPro" id="IPR011701">
    <property type="entry name" value="MFS"/>
</dbReference>
<keyword evidence="7 8" id="KW-0472">Membrane</keyword>
<dbReference type="PROSITE" id="PS50850">
    <property type="entry name" value="MFS"/>
    <property type="match status" value="1"/>
</dbReference>
<feature type="transmembrane region" description="Helical" evidence="8">
    <location>
        <begin position="144"/>
        <end position="166"/>
    </location>
</feature>
<feature type="transmembrane region" description="Helical" evidence="8">
    <location>
        <begin position="103"/>
        <end position="123"/>
    </location>
</feature>
<dbReference type="OrthoDB" id="3690818at2"/>
<feature type="transmembrane region" description="Helical" evidence="8">
    <location>
        <begin position="227"/>
        <end position="247"/>
    </location>
</feature>
<dbReference type="Pfam" id="PF07690">
    <property type="entry name" value="MFS_1"/>
    <property type="match status" value="1"/>
</dbReference>
<evidence type="ECO:0000313" key="13">
    <source>
        <dbReference type="Proteomes" id="UP000681131"/>
    </source>
</evidence>
<evidence type="ECO:0000256" key="8">
    <source>
        <dbReference type="SAM" id="Phobius"/>
    </source>
</evidence>
<proteinExistence type="predicted"/>
<evidence type="ECO:0000256" key="5">
    <source>
        <dbReference type="ARBA" id="ARBA00022847"/>
    </source>
</evidence>
<feature type="transmembrane region" description="Helical" evidence="8">
    <location>
        <begin position="178"/>
        <end position="197"/>
    </location>
</feature>
<organism evidence="10 12">
    <name type="scientific">Francisella adeliensis</name>
    <dbReference type="NCBI Taxonomy" id="2007306"/>
    <lineage>
        <taxon>Bacteria</taxon>
        <taxon>Pseudomonadati</taxon>
        <taxon>Pseudomonadota</taxon>
        <taxon>Gammaproteobacteria</taxon>
        <taxon>Thiotrichales</taxon>
        <taxon>Francisellaceae</taxon>
        <taxon>Francisella</taxon>
    </lineage>
</organism>
<dbReference type="Proteomes" id="UP000251120">
    <property type="component" value="Chromosome"/>
</dbReference>
<dbReference type="InterPro" id="IPR020846">
    <property type="entry name" value="MFS_dom"/>
</dbReference>
<feature type="transmembrane region" description="Helical" evidence="8">
    <location>
        <begin position="299"/>
        <end position="316"/>
    </location>
</feature>
<reference evidence="11 13" key="2">
    <citation type="submission" date="2019-08" db="EMBL/GenBank/DDBJ databases">
        <title>Complete genome sequences of Francisella adeliensis (FSC1325 and FSC1326).</title>
        <authorList>
            <person name="Ohrman C."/>
            <person name="Uneklint I."/>
            <person name="Vallesi A."/>
            <person name="Karlsson L."/>
            <person name="Sjodin A."/>
        </authorList>
    </citation>
    <scope>NUCLEOTIDE SEQUENCE [LARGE SCALE GENOMIC DNA]</scope>
    <source>
        <strain evidence="11 13">FSC1325</strain>
    </source>
</reference>
<evidence type="ECO:0000313" key="11">
    <source>
        <dbReference type="EMBL" id="QIW11589.1"/>
    </source>
</evidence>
<reference evidence="10 12" key="1">
    <citation type="submission" date="2017-06" db="EMBL/GenBank/DDBJ databases">
        <title>Complete genome of Francisella adeliensis.</title>
        <authorList>
            <person name="Vallesi A."/>
            <person name="Sjodin A."/>
        </authorList>
    </citation>
    <scope>NUCLEOTIDE SEQUENCE [LARGE SCALE GENOMIC DNA]</scope>
    <source>
        <strain evidence="10 12">FDC440</strain>
    </source>
</reference>
<dbReference type="Gene3D" id="1.20.1250.20">
    <property type="entry name" value="MFS general substrate transporter like domains"/>
    <property type="match status" value="1"/>
</dbReference>
<feature type="transmembrane region" description="Helical" evidence="8">
    <location>
        <begin position="358"/>
        <end position="380"/>
    </location>
</feature>
<evidence type="ECO:0000313" key="10">
    <source>
        <dbReference type="EMBL" id="AXA33362.1"/>
    </source>
</evidence>
<evidence type="ECO:0000256" key="7">
    <source>
        <dbReference type="ARBA" id="ARBA00023136"/>
    </source>
</evidence>
<dbReference type="InterPro" id="IPR036259">
    <property type="entry name" value="MFS_trans_sf"/>
</dbReference>
<dbReference type="KEGG" id="fad:CDH04_02550"/>
<dbReference type="RefSeq" id="WP_112869535.1">
    <property type="nucleotide sequence ID" value="NZ_CP021781.1"/>
</dbReference>
<keyword evidence="13" id="KW-1185">Reference proteome</keyword>
<keyword evidence="3" id="KW-1003">Cell membrane</keyword>
<comment type="subcellular location">
    <subcellularLocation>
        <location evidence="1">Cell membrane</location>
        <topology evidence="1">Multi-pass membrane protein</topology>
    </subcellularLocation>
</comment>
<name>A0A2Z4XY11_9GAMM</name>
<feature type="transmembrane region" description="Helical" evidence="8">
    <location>
        <begin position="322"/>
        <end position="346"/>
    </location>
</feature>
<feature type="transmembrane region" description="Helical" evidence="8">
    <location>
        <begin position="78"/>
        <end position="97"/>
    </location>
</feature>
<feature type="transmembrane region" description="Helical" evidence="8">
    <location>
        <begin position="43"/>
        <end position="66"/>
    </location>
</feature>
<feature type="domain" description="Major facilitator superfamily (MFS) profile" evidence="9">
    <location>
        <begin position="7"/>
        <end position="416"/>
    </location>
</feature>
<dbReference type="AlphaFoldDB" id="A0A2Z4XY11"/>
<dbReference type="InterPro" id="IPR051084">
    <property type="entry name" value="H+-coupled_symporters"/>
</dbReference>
<gene>
    <name evidence="10" type="ORF">CDH04_02550</name>
    <name evidence="11" type="ORF">FZC43_02550</name>
</gene>
<evidence type="ECO:0000259" key="9">
    <source>
        <dbReference type="PROSITE" id="PS50850"/>
    </source>
</evidence>
<evidence type="ECO:0000256" key="1">
    <source>
        <dbReference type="ARBA" id="ARBA00004651"/>
    </source>
</evidence>
<keyword evidence="5" id="KW-0769">Symport</keyword>
<accession>A0A2Z4XY11</accession>
<dbReference type="GO" id="GO:0015293">
    <property type="term" value="F:symporter activity"/>
    <property type="evidence" value="ECO:0007669"/>
    <property type="project" value="UniProtKB-KW"/>
</dbReference>
<protein>
    <submittedName>
        <fullName evidence="11">MHS family MFS transporter</fullName>
    </submittedName>
</protein>
<dbReference type="GO" id="GO:0005886">
    <property type="term" value="C:plasma membrane"/>
    <property type="evidence" value="ECO:0007669"/>
    <property type="project" value="UniProtKB-SubCell"/>
</dbReference>
<keyword evidence="4 8" id="KW-0812">Transmembrane</keyword>
<feature type="transmembrane region" description="Helical" evidence="8">
    <location>
        <begin position="267"/>
        <end position="287"/>
    </location>
</feature>
<keyword evidence="2" id="KW-0813">Transport</keyword>
<feature type="transmembrane region" description="Helical" evidence="8">
    <location>
        <begin position="386"/>
        <end position="408"/>
    </location>
</feature>